<sequence>MAKQRLTQDTPFLRTPDMYQIENDAPITEYADATLDLIADAANCGIPDGANAFCSVGKEKRGTVQMQLFARIDPDTETFEEVGFRSHGCLAAIGCAALLANKLPGKTFEQALAITKEELDEELGGLPKSRIYTLVFGIEAVRALIGDYCLRIKGYSLAQLTQEIPCDYMCVNCLLTENCSLRDERVDQEMRELGEIE</sequence>
<protein>
    <recommendedName>
        <fullName evidence="1">NIF system FeS cluster assembly NifU N-terminal domain-containing protein</fullName>
    </recommendedName>
</protein>
<dbReference type="Proteomes" id="UP000260943">
    <property type="component" value="Unassembled WGS sequence"/>
</dbReference>
<dbReference type="InterPro" id="IPR002871">
    <property type="entry name" value="NIF_FeS_clus_asmbl_NifU_N"/>
</dbReference>
<accession>A0A3E4QNW0</accession>
<dbReference type="AlphaFoldDB" id="A0A3E4QNW0"/>
<dbReference type="GO" id="GO:0016226">
    <property type="term" value="P:iron-sulfur cluster assembly"/>
    <property type="evidence" value="ECO:0007669"/>
    <property type="project" value="InterPro"/>
</dbReference>
<comment type="caution">
    <text evidence="2">The sequence shown here is derived from an EMBL/GenBank/DDBJ whole genome shotgun (WGS) entry which is preliminary data.</text>
</comment>
<dbReference type="EMBL" id="QSRJ01000016">
    <property type="protein sequence ID" value="RGL07476.1"/>
    <property type="molecule type" value="Genomic_DNA"/>
</dbReference>
<proteinExistence type="predicted"/>
<reference evidence="2 3" key="1">
    <citation type="submission" date="2018-08" db="EMBL/GenBank/DDBJ databases">
        <title>A genome reference for cultivated species of the human gut microbiota.</title>
        <authorList>
            <person name="Zou Y."/>
            <person name="Xue W."/>
            <person name="Luo G."/>
        </authorList>
    </citation>
    <scope>NUCLEOTIDE SEQUENCE [LARGE SCALE GENOMIC DNA]</scope>
    <source>
        <strain evidence="2 3">TF08-14</strain>
    </source>
</reference>
<dbReference type="Gene3D" id="3.90.1010.10">
    <property type="match status" value="1"/>
</dbReference>
<dbReference type="Pfam" id="PF01592">
    <property type="entry name" value="NifU_N"/>
    <property type="match status" value="1"/>
</dbReference>
<name>A0A3E4QNW0_9ACTN</name>
<dbReference type="RefSeq" id="WP_117680324.1">
    <property type="nucleotide sequence ID" value="NZ_CAJJKC010000013.1"/>
</dbReference>
<evidence type="ECO:0000313" key="2">
    <source>
        <dbReference type="EMBL" id="RGL07476.1"/>
    </source>
</evidence>
<feature type="domain" description="NIF system FeS cluster assembly NifU N-terminal" evidence="1">
    <location>
        <begin position="30"/>
        <end position="151"/>
    </location>
</feature>
<gene>
    <name evidence="2" type="ORF">DXC81_10405</name>
</gene>
<dbReference type="GO" id="GO:0051536">
    <property type="term" value="F:iron-sulfur cluster binding"/>
    <property type="evidence" value="ECO:0007669"/>
    <property type="project" value="InterPro"/>
</dbReference>
<evidence type="ECO:0000313" key="3">
    <source>
        <dbReference type="Proteomes" id="UP000260943"/>
    </source>
</evidence>
<dbReference type="GO" id="GO:0005506">
    <property type="term" value="F:iron ion binding"/>
    <property type="evidence" value="ECO:0007669"/>
    <property type="project" value="InterPro"/>
</dbReference>
<dbReference type="SUPFAM" id="SSF82649">
    <property type="entry name" value="SufE/NifU"/>
    <property type="match status" value="1"/>
</dbReference>
<evidence type="ECO:0000259" key="1">
    <source>
        <dbReference type="Pfam" id="PF01592"/>
    </source>
</evidence>
<dbReference type="CDD" id="cd06664">
    <property type="entry name" value="IscU_like"/>
    <property type="match status" value="1"/>
</dbReference>
<organism evidence="2 3">
    <name type="scientific">Collinsella tanakaei</name>
    <dbReference type="NCBI Taxonomy" id="626935"/>
    <lineage>
        <taxon>Bacteria</taxon>
        <taxon>Bacillati</taxon>
        <taxon>Actinomycetota</taxon>
        <taxon>Coriobacteriia</taxon>
        <taxon>Coriobacteriales</taxon>
        <taxon>Coriobacteriaceae</taxon>
        <taxon>Collinsella</taxon>
    </lineage>
</organism>